<dbReference type="InterPro" id="IPR002301">
    <property type="entry name" value="Ile-tRNA-ligase"/>
</dbReference>
<feature type="non-terminal residue" evidence="8">
    <location>
        <position position="1"/>
    </location>
</feature>
<gene>
    <name evidence="8" type="ORF">S01H1_51974</name>
</gene>
<name>X0XQ69_9ZZZZ</name>
<keyword evidence="3" id="KW-0067">ATP-binding</keyword>
<dbReference type="PANTHER" id="PTHR42780">
    <property type="entry name" value="SOLEUCYL-TRNA SYNTHETASE"/>
    <property type="match status" value="1"/>
</dbReference>
<accession>X0XQ69</accession>
<reference evidence="8" key="1">
    <citation type="journal article" date="2014" name="Front. Microbiol.">
        <title>High frequency of phylogenetically diverse reductive dehalogenase-homologous genes in deep subseafloor sedimentary metagenomes.</title>
        <authorList>
            <person name="Kawai M."/>
            <person name="Futagami T."/>
            <person name="Toyoda A."/>
            <person name="Takaki Y."/>
            <person name="Nishi S."/>
            <person name="Hori S."/>
            <person name="Arai W."/>
            <person name="Tsubouchi T."/>
            <person name="Morono Y."/>
            <person name="Uchiyama I."/>
            <person name="Ito T."/>
            <person name="Fujiyama A."/>
            <person name="Inagaki F."/>
            <person name="Takami H."/>
        </authorList>
    </citation>
    <scope>NUCLEOTIDE SEQUENCE</scope>
    <source>
        <strain evidence="8">Expedition CK06-06</strain>
    </source>
</reference>
<dbReference type="PANTHER" id="PTHR42780:SF1">
    <property type="entry name" value="ISOLEUCINE--TRNA LIGASE, CYTOPLASMIC"/>
    <property type="match status" value="1"/>
</dbReference>
<dbReference type="GO" id="GO:0004822">
    <property type="term" value="F:isoleucine-tRNA ligase activity"/>
    <property type="evidence" value="ECO:0007669"/>
    <property type="project" value="UniProtKB-EC"/>
</dbReference>
<dbReference type="InterPro" id="IPR014729">
    <property type="entry name" value="Rossmann-like_a/b/a_fold"/>
</dbReference>
<dbReference type="PRINTS" id="PR00984">
    <property type="entry name" value="TRNASYNTHILE"/>
</dbReference>
<dbReference type="Gene3D" id="3.40.50.620">
    <property type="entry name" value="HUPs"/>
    <property type="match status" value="1"/>
</dbReference>
<dbReference type="Pfam" id="PF00133">
    <property type="entry name" value="tRNA-synt_1"/>
    <property type="match status" value="1"/>
</dbReference>
<keyword evidence="1" id="KW-0436">Ligase</keyword>
<dbReference type="GO" id="GO:0006428">
    <property type="term" value="P:isoleucyl-tRNA aminoacylation"/>
    <property type="evidence" value="ECO:0007669"/>
    <property type="project" value="InterPro"/>
</dbReference>
<evidence type="ECO:0000256" key="5">
    <source>
        <dbReference type="ARBA" id="ARBA00023146"/>
    </source>
</evidence>
<dbReference type="InterPro" id="IPR023586">
    <property type="entry name" value="Ile-tRNA-ligase_type2"/>
</dbReference>
<feature type="domain" description="Aminoacyl-tRNA synthetase class Ia" evidence="7">
    <location>
        <begin position="94"/>
        <end position="260"/>
    </location>
</feature>
<evidence type="ECO:0000256" key="1">
    <source>
        <dbReference type="ARBA" id="ARBA00022598"/>
    </source>
</evidence>
<sequence>VHIAPAFGEDDYNIGQEFGLPFIQPIDEKGYFDDSIPELAGKYFKIHREDIGKKNVWDTDKWVVDQLKKMGKLLDVRDYAHDYPFCWRCKRALLYYARESWFIQMSRFREDLLETNAKVNWVPKMIGTGRFGNFLDKVRDWAISRERFWGTPLPIWICNDRECNHMLAIGSYEELKTLSKGNVVLEDYHKPMIDEVLISCPKCKSDMNRTPEVIDCWYDSGAAPFAQYHYPFENKELVDNGGAYPVDFIAEGMDQTRGWF</sequence>
<evidence type="ECO:0000259" key="7">
    <source>
        <dbReference type="Pfam" id="PF00133"/>
    </source>
</evidence>
<keyword evidence="4" id="KW-0648">Protein biosynthesis</keyword>
<organism evidence="8">
    <name type="scientific">marine sediment metagenome</name>
    <dbReference type="NCBI Taxonomy" id="412755"/>
    <lineage>
        <taxon>unclassified sequences</taxon>
        <taxon>metagenomes</taxon>
        <taxon>ecological metagenomes</taxon>
    </lineage>
</organism>
<dbReference type="EMBL" id="BARS01033573">
    <property type="protein sequence ID" value="GAG26991.1"/>
    <property type="molecule type" value="Genomic_DNA"/>
</dbReference>
<evidence type="ECO:0000256" key="4">
    <source>
        <dbReference type="ARBA" id="ARBA00022917"/>
    </source>
</evidence>
<dbReference type="InterPro" id="IPR002300">
    <property type="entry name" value="aa-tRNA-synth_Ia"/>
</dbReference>
<dbReference type="SUPFAM" id="SSF52374">
    <property type="entry name" value="Nucleotidylyl transferase"/>
    <property type="match status" value="1"/>
</dbReference>
<comment type="caution">
    <text evidence="8">The sequence shown here is derived from an EMBL/GenBank/DDBJ whole genome shotgun (WGS) entry which is preliminary data.</text>
</comment>
<evidence type="ECO:0000256" key="6">
    <source>
        <dbReference type="ARBA" id="ARBA00048359"/>
    </source>
</evidence>
<dbReference type="GO" id="GO:0005524">
    <property type="term" value="F:ATP binding"/>
    <property type="evidence" value="ECO:0007669"/>
    <property type="project" value="UniProtKB-KW"/>
</dbReference>
<evidence type="ECO:0000256" key="2">
    <source>
        <dbReference type="ARBA" id="ARBA00022741"/>
    </source>
</evidence>
<evidence type="ECO:0000313" key="8">
    <source>
        <dbReference type="EMBL" id="GAG26991.1"/>
    </source>
</evidence>
<proteinExistence type="predicted"/>
<keyword evidence="2" id="KW-0547">Nucleotide-binding</keyword>
<keyword evidence="5" id="KW-0030">Aminoacyl-tRNA synthetase</keyword>
<evidence type="ECO:0000256" key="3">
    <source>
        <dbReference type="ARBA" id="ARBA00022840"/>
    </source>
</evidence>
<feature type="non-terminal residue" evidence="8">
    <location>
        <position position="260"/>
    </location>
</feature>
<comment type="catalytic activity">
    <reaction evidence="6">
        <text>tRNA(Ile) + L-isoleucine + ATP = L-isoleucyl-tRNA(Ile) + AMP + diphosphate</text>
        <dbReference type="Rhea" id="RHEA:11060"/>
        <dbReference type="Rhea" id="RHEA-COMP:9666"/>
        <dbReference type="Rhea" id="RHEA-COMP:9695"/>
        <dbReference type="ChEBI" id="CHEBI:30616"/>
        <dbReference type="ChEBI" id="CHEBI:33019"/>
        <dbReference type="ChEBI" id="CHEBI:58045"/>
        <dbReference type="ChEBI" id="CHEBI:78442"/>
        <dbReference type="ChEBI" id="CHEBI:78528"/>
        <dbReference type="ChEBI" id="CHEBI:456215"/>
        <dbReference type="EC" id="6.1.1.5"/>
    </reaction>
</comment>
<dbReference type="AlphaFoldDB" id="X0XQ69"/>
<protein>
    <recommendedName>
        <fullName evidence="7">Aminoacyl-tRNA synthetase class Ia domain-containing protein</fullName>
    </recommendedName>
</protein>